<dbReference type="OrthoDB" id="6343432at2759"/>
<dbReference type="GO" id="GO:0097730">
    <property type="term" value="C:non-motile cilium"/>
    <property type="evidence" value="ECO:0007669"/>
    <property type="project" value="TreeGrafter"/>
</dbReference>
<feature type="compositionally biased region" description="Polar residues" evidence="8">
    <location>
        <begin position="214"/>
        <end position="231"/>
    </location>
</feature>
<keyword evidence="7" id="KW-0966">Cell projection</keyword>
<evidence type="ECO:0000256" key="1">
    <source>
        <dbReference type="ARBA" id="ARBA00004114"/>
    </source>
</evidence>
<feature type="compositionally biased region" description="Basic and acidic residues" evidence="8">
    <location>
        <begin position="92"/>
        <end position="102"/>
    </location>
</feature>
<evidence type="ECO:0000256" key="4">
    <source>
        <dbReference type="ARBA" id="ARBA00022490"/>
    </source>
</evidence>
<feature type="compositionally biased region" description="Low complexity" evidence="8">
    <location>
        <begin position="143"/>
        <end position="153"/>
    </location>
</feature>
<evidence type="ECO:0000256" key="3">
    <source>
        <dbReference type="ARBA" id="ARBA00010091"/>
    </source>
</evidence>
<dbReference type="PANTHER" id="PTHR34174:SF1">
    <property type="entry name" value="CENTRIOLAR AND CILIOGENESIS-ASSOCIATED PROTEIN HYLS1"/>
    <property type="match status" value="1"/>
</dbReference>
<dbReference type="Proteomes" id="UP000192220">
    <property type="component" value="Unplaced"/>
</dbReference>
<evidence type="ECO:0000256" key="5">
    <source>
        <dbReference type="ARBA" id="ARBA00022794"/>
    </source>
</evidence>
<evidence type="ECO:0000313" key="10">
    <source>
        <dbReference type="Proteomes" id="UP000192220"/>
    </source>
</evidence>
<keyword evidence="5" id="KW-0970">Cilium biogenesis/degradation</keyword>
<evidence type="ECO:0000256" key="2">
    <source>
        <dbReference type="ARBA" id="ARBA00004138"/>
    </source>
</evidence>
<dbReference type="InterPro" id="IPR052319">
    <property type="entry name" value="Centriolar_ciliogenesis_assoc"/>
</dbReference>
<proteinExistence type="inferred from homology"/>
<dbReference type="InterPro" id="IPR026227">
    <property type="entry name" value="HYLS1"/>
</dbReference>
<evidence type="ECO:0000313" key="11">
    <source>
        <dbReference type="RefSeq" id="XP_013857244.1"/>
    </source>
</evidence>
<accession>A0A2I4AP12</accession>
<evidence type="ECO:0000256" key="7">
    <source>
        <dbReference type="ARBA" id="ARBA00023273"/>
    </source>
</evidence>
<feature type="domain" description="Centriolar and ciliogenesis-associated protein HYLS1 C-terminal" evidence="9">
    <location>
        <begin position="257"/>
        <end position="342"/>
    </location>
</feature>
<dbReference type="Pfam" id="PF15311">
    <property type="entry name" value="HYLS1_C"/>
    <property type="match status" value="1"/>
</dbReference>
<comment type="subcellular location">
    <subcellularLocation>
        <location evidence="2">Cell projection</location>
        <location evidence="2">Cilium</location>
    </subcellularLocation>
    <subcellularLocation>
        <location evidence="1">Cytoplasm</location>
        <location evidence="1">Cytoskeleton</location>
        <location evidence="1">Microtubule organizing center</location>
        <location evidence="1">Centrosome</location>
        <location evidence="1">Centriole</location>
    </subcellularLocation>
</comment>
<dbReference type="GO" id="GO:0005814">
    <property type="term" value="C:centriole"/>
    <property type="evidence" value="ECO:0007669"/>
    <property type="project" value="UniProtKB-SubCell"/>
</dbReference>
<keyword evidence="6" id="KW-0206">Cytoskeleton</keyword>
<evidence type="ECO:0000256" key="6">
    <source>
        <dbReference type="ARBA" id="ARBA00023212"/>
    </source>
</evidence>
<feature type="region of interest" description="Disordered" evidence="8">
    <location>
        <begin position="210"/>
        <end position="231"/>
    </location>
</feature>
<gene>
    <name evidence="11" type="primary">hyls1</name>
</gene>
<dbReference type="KEGG" id="alim:106513114"/>
<dbReference type="RefSeq" id="XP_013857244.1">
    <property type="nucleotide sequence ID" value="XM_014001790.1"/>
</dbReference>
<sequence length="354" mass="40889">MDRLEFTEEEIEEQLALLGYKNIPKHRLHEFKTDLKELVQHGQWENVAPATDLMNTTTQSPPAYVKEKVRACYIQGPGEPFFLSAQTTTRDRKLLTSRESRQHGRQQGRCESYAQHSVAAKLQLPAHGPDRLQAEPDTEDPLDSLLSDSSSSDLQPRRFIKRKVLRKQKGKSLVCDESVYSESSDVTSRLEEQMSDLDLCTAAQEDFDAESEYVTDQSETQSSDTDGVSSSAFKSYIRSMTRSRSDGDIRPKPKSFIRPVMSQQTIKKTDPVTKYFQYKQMWEMFKLPGESDRKALRWEIKERLAYQPPPPKPGRVYLPNTYTVPTEKKRSALRWQIRNDLANRLLPHTFNHHF</sequence>
<dbReference type="GO" id="GO:0060271">
    <property type="term" value="P:cilium assembly"/>
    <property type="evidence" value="ECO:0007669"/>
    <property type="project" value="TreeGrafter"/>
</dbReference>
<name>A0A2I4AP12_AUSLI</name>
<comment type="similarity">
    <text evidence="3">Belongs to the HYLS1 family.</text>
</comment>
<feature type="region of interest" description="Disordered" evidence="8">
    <location>
        <begin position="128"/>
        <end position="153"/>
    </location>
</feature>
<dbReference type="InterPro" id="IPR027918">
    <property type="entry name" value="HYLS1_C_dom"/>
</dbReference>
<reference evidence="11" key="1">
    <citation type="submission" date="2025-08" db="UniProtKB">
        <authorList>
            <consortium name="RefSeq"/>
        </authorList>
    </citation>
    <scope>IDENTIFICATION</scope>
    <source>
        <strain evidence="11">Quisiro</strain>
    </source>
</reference>
<evidence type="ECO:0000256" key="8">
    <source>
        <dbReference type="SAM" id="MobiDB-lite"/>
    </source>
</evidence>
<dbReference type="PANTHER" id="PTHR34174">
    <property type="entry name" value="HYDROLETHALUS SYNDROME PROTEIN 1"/>
    <property type="match status" value="1"/>
</dbReference>
<dbReference type="GeneID" id="106513114"/>
<dbReference type="InParanoid" id="A0A2I4AP12"/>
<dbReference type="AlphaFoldDB" id="A0A2I4AP12"/>
<protein>
    <submittedName>
        <fullName evidence="11">Hydrolethalus syndrome protein 1</fullName>
    </submittedName>
</protein>
<keyword evidence="10" id="KW-1185">Reference proteome</keyword>
<evidence type="ECO:0000259" key="9">
    <source>
        <dbReference type="Pfam" id="PF15311"/>
    </source>
</evidence>
<feature type="region of interest" description="Disordered" evidence="8">
    <location>
        <begin position="92"/>
        <end position="114"/>
    </location>
</feature>
<keyword evidence="4" id="KW-0963">Cytoplasm</keyword>
<dbReference type="CTD" id="219844"/>
<dbReference type="PRINTS" id="PR02098">
    <property type="entry name" value="HYLETHALUSS1"/>
</dbReference>
<organism evidence="10 11">
    <name type="scientific">Austrofundulus limnaeus</name>
    <name type="common">Annual killifish</name>
    <dbReference type="NCBI Taxonomy" id="52670"/>
    <lineage>
        <taxon>Eukaryota</taxon>
        <taxon>Metazoa</taxon>
        <taxon>Chordata</taxon>
        <taxon>Craniata</taxon>
        <taxon>Vertebrata</taxon>
        <taxon>Euteleostomi</taxon>
        <taxon>Actinopterygii</taxon>
        <taxon>Neopterygii</taxon>
        <taxon>Teleostei</taxon>
        <taxon>Neoteleostei</taxon>
        <taxon>Acanthomorphata</taxon>
        <taxon>Ovalentaria</taxon>
        <taxon>Atherinomorphae</taxon>
        <taxon>Cyprinodontiformes</taxon>
        <taxon>Rivulidae</taxon>
        <taxon>Austrofundulus</taxon>
    </lineage>
</organism>